<feature type="transmembrane region" description="Helical" evidence="1">
    <location>
        <begin position="20"/>
        <end position="43"/>
    </location>
</feature>
<gene>
    <name evidence="2" type="ORF">SAMEA4412692_00272</name>
</gene>
<evidence type="ECO:0000313" key="2">
    <source>
        <dbReference type="EMBL" id="SNU86543.1"/>
    </source>
</evidence>
<name>A0A239SPH0_9STRE</name>
<keyword evidence="3" id="KW-1185">Reference proteome</keyword>
<protein>
    <submittedName>
        <fullName evidence="2">Predicted integral membrane protein</fullName>
    </submittedName>
</protein>
<dbReference type="STRING" id="1123308.GCA_000380085_00601"/>
<keyword evidence="1" id="KW-0812">Transmembrane</keyword>
<reference evidence="2 3" key="1">
    <citation type="submission" date="2017-06" db="EMBL/GenBank/DDBJ databases">
        <authorList>
            <consortium name="Pathogen Informatics"/>
        </authorList>
    </citation>
    <scope>NUCLEOTIDE SEQUENCE [LARGE SCALE GENOMIC DNA]</scope>
    <source>
        <strain evidence="2 3">NCTC13788</strain>
    </source>
</reference>
<evidence type="ECO:0000256" key="1">
    <source>
        <dbReference type="SAM" id="Phobius"/>
    </source>
</evidence>
<keyword evidence="1" id="KW-1133">Transmembrane helix</keyword>
<evidence type="ECO:0000313" key="3">
    <source>
        <dbReference type="Proteomes" id="UP000215185"/>
    </source>
</evidence>
<feature type="transmembrane region" description="Helical" evidence="1">
    <location>
        <begin position="98"/>
        <end position="121"/>
    </location>
</feature>
<organism evidence="2 3">
    <name type="scientific">Streptococcus merionis</name>
    <dbReference type="NCBI Taxonomy" id="400065"/>
    <lineage>
        <taxon>Bacteria</taxon>
        <taxon>Bacillati</taxon>
        <taxon>Bacillota</taxon>
        <taxon>Bacilli</taxon>
        <taxon>Lactobacillales</taxon>
        <taxon>Streptococcaceae</taxon>
        <taxon>Streptococcus</taxon>
    </lineage>
</organism>
<keyword evidence="1" id="KW-0472">Membrane</keyword>
<dbReference type="RefSeq" id="WP_018373170.1">
    <property type="nucleotide sequence ID" value="NZ_LT906439.1"/>
</dbReference>
<dbReference type="AlphaFoldDB" id="A0A239SPH0"/>
<sequence>MGVFNKIGTYIYYCAKLNFYTIYGILSGGIILGIAPSLIAAGVEVYRLSRKEELNFSRFKINTKKYFTEANKHILPLITVAFVLLVIYRMVLNGWLELVYLFLIGYTIVLIWIMVAMNSYYERLQGSLLKIAMRFCLCQFPIVVLLFLENIALFYLAVIIPGLIPFFMFGLSILVNVLTCYSFFAINEKQLEEDKK</sequence>
<dbReference type="InterPro" id="IPR006938">
    <property type="entry name" value="DUF624"/>
</dbReference>
<dbReference type="KEGG" id="smen:SAMEA4412692_0272"/>
<dbReference type="Pfam" id="PF04854">
    <property type="entry name" value="DUF624"/>
    <property type="match status" value="1"/>
</dbReference>
<feature type="transmembrane region" description="Helical" evidence="1">
    <location>
        <begin position="142"/>
        <end position="160"/>
    </location>
</feature>
<dbReference type="Proteomes" id="UP000215185">
    <property type="component" value="Chromosome 1"/>
</dbReference>
<feature type="transmembrane region" description="Helical" evidence="1">
    <location>
        <begin position="74"/>
        <end position="92"/>
    </location>
</feature>
<proteinExistence type="predicted"/>
<accession>A0A239SPH0</accession>
<dbReference type="EMBL" id="LT906439">
    <property type="protein sequence ID" value="SNU86543.1"/>
    <property type="molecule type" value="Genomic_DNA"/>
</dbReference>
<feature type="transmembrane region" description="Helical" evidence="1">
    <location>
        <begin position="166"/>
        <end position="186"/>
    </location>
</feature>